<dbReference type="Proteomes" id="UP000224460">
    <property type="component" value="Unassembled WGS sequence"/>
</dbReference>
<keyword evidence="2" id="KW-1185">Reference proteome</keyword>
<evidence type="ECO:0000313" key="1">
    <source>
        <dbReference type="EMBL" id="PHV70600.1"/>
    </source>
</evidence>
<accession>A0AC61DCV3</accession>
<sequence>MPRKKEIDKREILKTVEGQFSVEESYFSLDMKKIAKMCDMSIGTLYKYYPTKDDLVNDLLIRQLKKELAYTDILRGRYEEVSRALSLLQNNIYLSSQYYEGAIFYVYLKDRFSKFGEYFNELYKYVYMLLNEAGGKGQIKRNIDKKEISHLIVWNILIGCLPHTTKEQATKHYLTFIDSLGIFQSQQEAIAV</sequence>
<comment type="caution">
    <text evidence="1">The sequence shown here is derived from an EMBL/GenBank/DDBJ whole genome shotgun (WGS) entry which is preliminary data.</text>
</comment>
<organism evidence="1 2">
    <name type="scientific">Sporanaerobium hydrogeniformans</name>
    <dbReference type="NCBI Taxonomy" id="3072179"/>
    <lineage>
        <taxon>Bacteria</taxon>
        <taxon>Bacillati</taxon>
        <taxon>Bacillota</taxon>
        <taxon>Clostridia</taxon>
        <taxon>Lachnospirales</taxon>
        <taxon>Lachnospiraceae</taxon>
        <taxon>Sporanaerobium</taxon>
    </lineage>
</organism>
<protein>
    <submittedName>
        <fullName evidence="1">Uncharacterized protein</fullName>
    </submittedName>
</protein>
<evidence type="ECO:0000313" key="2">
    <source>
        <dbReference type="Proteomes" id="UP000224460"/>
    </source>
</evidence>
<reference evidence="1" key="1">
    <citation type="submission" date="2017-10" db="EMBL/GenBank/DDBJ databases">
        <title>Genome sequence of cellulolytic Lachnospiraceae bacterium XHS1971 isolated from hotspring sediment.</title>
        <authorList>
            <person name="Vasudevan G."/>
            <person name="Joshi A.J."/>
            <person name="Hivarkar S."/>
            <person name="Lanjekar V.B."/>
            <person name="Dhakephalkar P.K."/>
            <person name="Dagar S."/>
        </authorList>
    </citation>
    <scope>NUCLEOTIDE SEQUENCE</scope>
    <source>
        <strain evidence="1">XHS1971</strain>
    </source>
</reference>
<dbReference type="EMBL" id="PEDL01000009">
    <property type="protein sequence ID" value="PHV70600.1"/>
    <property type="molecule type" value="Genomic_DNA"/>
</dbReference>
<name>A0AC61DCV3_9FIRM</name>
<proteinExistence type="predicted"/>
<gene>
    <name evidence="1" type="ORF">CS063_09875</name>
</gene>